<dbReference type="Pfam" id="PF03319">
    <property type="entry name" value="EutN_CcmL"/>
    <property type="match status" value="1"/>
</dbReference>
<dbReference type="PROSITE" id="PS51932">
    <property type="entry name" value="BMV"/>
    <property type="match status" value="1"/>
</dbReference>
<dbReference type="OrthoDB" id="196195at2"/>
<evidence type="ECO:0000256" key="3">
    <source>
        <dbReference type="ARBA" id="ARBA00024446"/>
    </source>
</evidence>
<dbReference type="RefSeq" id="WP_092640343.1">
    <property type="nucleotide sequence ID" value="NZ_FNID01000018.1"/>
</dbReference>
<dbReference type="AlphaFoldDB" id="A0A1H0B238"/>
<dbReference type="InterPro" id="IPR036677">
    <property type="entry name" value="EutN_CcmL_sf"/>
</dbReference>
<evidence type="ECO:0000313" key="5">
    <source>
        <dbReference type="Proteomes" id="UP000199182"/>
    </source>
</evidence>
<evidence type="ECO:0000256" key="1">
    <source>
        <dbReference type="ARBA" id="ARBA00023587"/>
    </source>
</evidence>
<dbReference type="InterPro" id="IPR004992">
    <property type="entry name" value="EutN_CcmL"/>
</dbReference>
<keyword evidence="3" id="KW-1283">Bacterial microcompartment</keyword>
<dbReference type="PANTHER" id="PTHR36539">
    <property type="entry name" value="ETHANOLAMINE UTILIZATION PROTEIN EUTN"/>
    <property type="match status" value="1"/>
</dbReference>
<gene>
    <name evidence="4" type="ORF">SAMN05192585_11830</name>
</gene>
<dbReference type="SUPFAM" id="SSF159133">
    <property type="entry name" value="EutN/CcmL-like"/>
    <property type="match status" value="1"/>
</dbReference>
<dbReference type="STRING" id="258515.SAMN05192585_11830"/>
<comment type="subcellular location">
    <subcellularLocation>
        <location evidence="1">Carboxysome</location>
    </subcellularLocation>
</comment>
<evidence type="ECO:0000256" key="2">
    <source>
        <dbReference type="ARBA" id="ARBA00023669"/>
    </source>
</evidence>
<keyword evidence="5" id="KW-1185">Reference proteome</keyword>
<name>A0A1H0B238_9FIRM</name>
<dbReference type="CDD" id="cd01614">
    <property type="entry name" value="EutN_CcmL"/>
    <property type="match status" value="1"/>
</dbReference>
<sequence length="86" mass="9057">MILGTVKGTIVSTRKCSNLVGFKLLLIAPYYGDKSNIFVAADTIGAGIGELVLITTDNTTQYALDKSAPIDAFVVGIVDAPPQEIK</sequence>
<reference evidence="4 5" key="1">
    <citation type="submission" date="2016-10" db="EMBL/GenBank/DDBJ databases">
        <authorList>
            <person name="de Groot N.N."/>
        </authorList>
    </citation>
    <scope>NUCLEOTIDE SEQUENCE [LARGE SCALE GENOMIC DNA]</scope>
    <source>
        <strain evidence="4 5">CGMCC 1.5012</strain>
    </source>
</reference>
<keyword evidence="2" id="KW-1282">Carboxysome</keyword>
<evidence type="ECO:0000313" key="4">
    <source>
        <dbReference type="EMBL" id="SDN39718.1"/>
    </source>
</evidence>
<proteinExistence type="predicted"/>
<accession>A0A1H0B238</accession>
<protein>
    <submittedName>
        <fullName evidence="4">Ethanolamine utilization protein EutN</fullName>
    </submittedName>
</protein>
<organism evidence="4 5">
    <name type="scientific">Acetanaerobacterium elongatum</name>
    <dbReference type="NCBI Taxonomy" id="258515"/>
    <lineage>
        <taxon>Bacteria</taxon>
        <taxon>Bacillati</taxon>
        <taxon>Bacillota</taxon>
        <taxon>Clostridia</taxon>
        <taxon>Eubacteriales</taxon>
        <taxon>Oscillospiraceae</taxon>
        <taxon>Acetanaerobacterium</taxon>
    </lineage>
</organism>
<dbReference type="Gene3D" id="2.40.50.220">
    <property type="entry name" value="EutN/Ccml"/>
    <property type="match status" value="1"/>
</dbReference>
<dbReference type="Proteomes" id="UP000199182">
    <property type="component" value="Unassembled WGS sequence"/>
</dbReference>
<dbReference type="PANTHER" id="PTHR36539:SF1">
    <property type="entry name" value="BACTERIAL MICROCOMPARTMENT SHELL VERTEX PROTEIN EUTN"/>
    <property type="match status" value="1"/>
</dbReference>
<dbReference type="GO" id="GO:0031470">
    <property type="term" value="C:carboxysome"/>
    <property type="evidence" value="ECO:0007669"/>
    <property type="project" value="UniProtKB-SubCell"/>
</dbReference>
<dbReference type="EMBL" id="FNID01000018">
    <property type="protein sequence ID" value="SDN39718.1"/>
    <property type="molecule type" value="Genomic_DNA"/>
</dbReference>